<evidence type="ECO:0000313" key="2">
    <source>
        <dbReference type="EMBL" id="GLI66666.1"/>
    </source>
</evidence>
<name>A0ABQ5SBU7_9CHLO</name>
<dbReference type="Proteomes" id="UP001165090">
    <property type="component" value="Unassembled WGS sequence"/>
</dbReference>
<feature type="region of interest" description="Disordered" evidence="1">
    <location>
        <begin position="446"/>
        <end position="495"/>
    </location>
</feature>
<evidence type="ECO:0000313" key="3">
    <source>
        <dbReference type="Proteomes" id="UP001165090"/>
    </source>
</evidence>
<comment type="caution">
    <text evidence="2">The sequence shown here is derived from an EMBL/GenBank/DDBJ whole genome shotgun (WGS) entry which is preliminary data.</text>
</comment>
<gene>
    <name evidence="2" type="ORF">VaNZ11_010596</name>
</gene>
<reference evidence="2 3" key="1">
    <citation type="journal article" date="2023" name="IScience">
        <title>Expanded male sex-determining region conserved during the evolution of homothallism in the green alga Volvox.</title>
        <authorList>
            <person name="Yamamoto K."/>
            <person name="Matsuzaki R."/>
            <person name="Mahakham W."/>
            <person name="Heman W."/>
            <person name="Sekimoto H."/>
            <person name="Kawachi M."/>
            <person name="Minakuchi Y."/>
            <person name="Toyoda A."/>
            <person name="Nozaki H."/>
        </authorList>
    </citation>
    <scope>NUCLEOTIDE SEQUENCE [LARGE SCALE GENOMIC DNA]</scope>
    <source>
        <strain evidence="2 3">NIES-4468</strain>
    </source>
</reference>
<keyword evidence="3" id="KW-1185">Reference proteome</keyword>
<protein>
    <submittedName>
        <fullName evidence="2">Uncharacterized protein</fullName>
    </submittedName>
</protein>
<feature type="region of interest" description="Disordered" evidence="1">
    <location>
        <begin position="169"/>
        <end position="228"/>
    </location>
</feature>
<evidence type="ECO:0000256" key="1">
    <source>
        <dbReference type="SAM" id="MobiDB-lite"/>
    </source>
</evidence>
<dbReference type="EMBL" id="BSDZ01000038">
    <property type="protein sequence ID" value="GLI66666.1"/>
    <property type="molecule type" value="Genomic_DNA"/>
</dbReference>
<accession>A0ABQ5SBU7</accession>
<organism evidence="2 3">
    <name type="scientific">Volvox africanus</name>
    <dbReference type="NCBI Taxonomy" id="51714"/>
    <lineage>
        <taxon>Eukaryota</taxon>
        <taxon>Viridiplantae</taxon>
        <taxon>Chlorophyta</taxon>
        <taxon>core chlorophytes</taxon>
        <taxon>Chlorophyceae</taxon>
        <taxon>CS clade</taxon>
        <taxon>Chlamydomonadales</taxon>
        <taxon>Volvocaceae</taxon>
        <taxon>Volvox</taxon>
    </lineage>
</organism>
<feature type="region of interest" description="Disordered" evidence="1">
    <location>
        <begin position="1"/>
        <end position="153"/>
    </location>
</feature>
<sequence>MSPPSSGNQHQHQHYQHSKSSLGTVVKADGRPPRPSAATSAPNLLSRPRAGPSPLPSTLLLASERSEGADPQPAVQPPGRRRSSPVSQTHREPKESALEPVRLGVYGKQQQSERAGSGRRSSGSGDGGGRGVGVSLSTRPVMASSASVSPSYGMPAGGAVAAVRARAGGVSSGAGSGGSLQGSTSSGGGGSGGGGGGGGGDGGSGGGLGPKQRTSGAGESAGTSTATAAATASGGTAAAGANVGDRAGADVSGLPLEQQVLHYARVGAAAAAGGDAVKAALGFHLLNGCFSRAGGGFEGFTALAAAAASAAPGLVPALVDAVAEGAPQSLVAYNTLSYLALSAEVAHQLLSSGLVAVLVGQVRAASTSPFEQQLLVSGLGLLVTMSRVSAEARRRLAGMRGVAAALAAAVRSPALQLVQEIILIRKGLDQVLSCGPLLAELDRLSEGVEPQPPPRPGKDQQQAPGGAAPTKPEVEEQEATAGAPGLTQQQQQQQQQQVVLQLQKQQARSARATIRALAIVMK</sequence>
<feature type="compositionally biased region" description="Low complexity" evidence="1">
    <location>
        <begin position="214"/>
        <end position="228"/>
    </location>
</feature>
<feature type="compositionally biased region" description="Low complexity" evidence="1">
    <location>
        <begin position="140"/>
        <end position="153"/>
    </location>
</feature>
<feature type="compositionally biased region" description="Low complexity" evidence="1">
    <location>
        <begin position="1"/>
        <end position="10"/>
    </location>
</feature>
<proteinExistence type="predicted"/>
<feature type="compositionally biased region" description="Gly residues" evidence="1">
    <location>
        <begin position="170"/>
        <end position="209"/>
    </location>
</feature>